<proteinExistence type="predicted"/>
<dbReference type="GO" id="GO:0016104">
    <property type="term" value="P:triterpenoid biosynthetic process"/>
    <property type="evidence" value="ECO:0007669"/>
    <property type="project" value="InterPro"/>
</dbReference>
<sequence length="198" mass="22473">MWKLKLSSQGDDPWVTSMNNHIGRQYWEFDPNLGTPEERAHVEKLRNDFTMNRLRMGSVGLATTVAPCFFFLAWDTMGANFEMLFSLFKQSWLLTLSMNMVPCLKKHTTLLETPREVSFAEYRHISKGGWPFSTPDSGWPVSDCTACWILGGKKEGEGGIERGLGGEVETPRVPSFGQVRTHFLPLELWCESCTKSSK</sequence>
<dbReference type="EMBL" id="BPVZ01000055">
    <property type="protein sequence ID" value="GKV20477.1"/>
    <property type="molecule type" value="Genomic_DNA"/>
</dbReference>
<dbReference type="PANTHER" id="PTHR11764:SF44">
    <property type="entry name" value="LANOSTEROL SYNTHASE"/>
    <property type="match status" value="1"/>
</dbReference>
<organism evidence="2 3">
    <name type="scientific">Rubroshorea leprosula</name>
    <dbReference type="NCBI Taxonomy" id="152421"/>
    <lineage>
        <taxon>Eukaryota</taxon>
        <taxon>Viridiplantae</taxon>
        <taxon>Streptophyta</taxon>
        <taxon>Embryophyta</taxon>
        <taxon>Tracheophyta</taxon>
        <taxon>Spermatophyta</taxon>
        <taxon>Magnoliopsida</taxon>
        <taxon>eudicotyledons</taxon>
        <taxon>Gunneridae</taxon>
        <taxon>Pentapetalae</taxon>
        <taxon>rosids</taxon>
        <taxon>malvids</taxon>
        <taxon>Malvales</taxon>
        <taxon>Dipterocarpaceae</taxon>
        <taxon>Rubroshorea</taxon>
    </lineage>
</organism>
<evidence type="ECO:0000313" key="2">
    <source>
        <dbReference type="EMBL" id="GKV20477.1"/>
    </source>
</evidence>
<evidence type="ECO:0000313" key="3">
    <source>
        <dbReference type="Proteomes" id="UP001054252"/>
    </source>
</evidence>
<dbReference type="GO" id="GO:0005811">
    <property type="term" value="C:lipid droplet"/>
    <property type="evidence" value="ECO:0007669"/>
    <property type="project" value="InterPro"/>
</dbReference>
<accession>A0AAV5K849</accession>
<comment type="caution">
    <text evidence="2">The sequence shown here is derived from an EMBL/GenBank/DDBJ whole genome shotgun (WGS) entry which is preliminary data.</text>
</comment>
<dbReference type="AlphaFoldDB" id="A0AAV5K849"/>
<dbReference type="Proteomes" id="UP001054252">
    <property type="component" value="Unassembled WGS sequence"/>
</dbReference>
<keyword evidence="3" id="KW-1185">Reference proteome</keyword>
<dbReference type="Gene3D" id="1.50.10.20">
    <property type="match status" value="1"/>
</dbReference>
<dbReference type="SUPFAM" id="SSF48239">
    <property type="entry name" value="Terpenoid cyclases/Protein prenyltransferases"/>
    <property type="match status" value="1"/>
</dbReference>
<dbReference type="PANTHER" id="PTHR11764">
    <property type="entry name" value="TERPENE CYCLASE/MUTASE FAMILY MEMBER"/>
    <property type="match status" value="1"/>
</dbReference>
<dbReference type="InterPro" id="IPR018333">
    <property type="entry name" value="Squalene_cyclase"/>
</dbReference>
<keyword evidence="1" id="KW-1133">Transmembrane helix</keyword>
<dbReference type="InterPro" id="IPR008930">
    <property type="entry name" value="Terpenoid_cyclase/PrenylTrfase"/>
</dbReference>
<keyword evidence="1" id="KW-0812">Transmembrane</keyword>
<evidence type="ECO:0008006" key="4">
    <source>
        <dbReference type="Google" id="ProtNLM"/>
    </source>
</evidence>
<protein>
    <recommendedName>
        <fullName evidence="4">Cycloartenol synthase</fullName>
    </recommendedName>
</protein>
<evidence type="ECO:0000256" key="1">
    <source>
        <dbReference type="SAM" id="Phobius"/>
    </source>
</evidence>
<dbReference type="GO" id="GO:0031559">
    <property type="term" value="F:oxidosqualene cyclase activity"/>
    <property type="evidence" value="ECO:0007669"/>
    <property type="project" value="UniProtKB-ARBA"/>
</dbReference>
<feature type="transmembrane region" description="Helical" evidence="1">
    <location>
        <begin position="54"/>
        <end position="74"/>
    </location>
</feature>
<gene>
    <name evidence="2" type="ORF">SLEP1_g30601</name>
</gene>
<name>A0AAV5K849_9ROSI</name>
<keyword evidence="1" id="KW-0472">Membrane</keyword>
<reference evidence="2 3" key="1">
    <citation type="journal article" date="2021" name="Commun. Biol.">
        <title>The genome of Shorea leprosula (Dipterocarpaceae) highlights the ecological relevance of drought in aseasonal tropical rainforests.</title>
        <authorList>
            <person name="Ng K.K.S."/>
            <person name="Kobayashi M.J."/>
            <person name="Fawcett J.A."/>
            <person name="Hatakeyama M."/>
            <person name="Paape T."/>
            <person name="Ng C.H."/>
            <person name="Ang C.C."/>
            <person name="Tnah L.H."/>
            <person name="Lee C.T."/>
            <person name="Nishiyama T."/>
            <person name="Sese J."/>
            <person name="O'Brien M.J."/>
            <person name="Copetti D."/>
            <person name="Mohd Noor M.I."/>
            <person name="Ong R.C."/>
            <person name="Putra M."/>
            <person name="Sireger I.Z."/>
            <person name="Indrioko S."/>
            <person name="Kosugi Y."/>
            <person name="Izuno A."/>
            <person name="Isagi Y."/>
            <person name="Lee S.L."/>
            <person name="Shimizu K.K."/>
        </authorList>
    </citation>
    <scope>NUCLEOTIDE SEQUENCE [LARGE SCALE GENOMIC DNA]</scope>
    <source>
        <strain evidence="2">214</strain>
    </source>
</reference>